<comment type="caution">
    <text evidence="1">The sequence shown here is derived from an EMBL/GenBank/DDBJ whole genome shotgun (WGS) entry which is preliminary data.</text>
</comment>
<name>A0ACC3S9J8_9PEZI</name>
<evidence type="ECO:0000313" key="1">
    <source>
        <dbReference type="EMBL" id="KAK8202282.1"/>
    </source>
</evidence>
<proteinExistence type="predicted"/>
<dbReference type="Proteomes" id="UP001320706">
    <property type="component" value="Unassembled WGS sequence"/>
</dbReference>
<evidence type="ECO:0000313" key="2">
    <source>
        <dbReference type="Proteomes" id="UP001320706"/>
    </source>
</evidence>
<organism evidence="1 2">
    <name type="scientific">Zalaria obscura</name>
    <dbReference type="NCBI Taxonomy" id="2024903"/>
    <lineage>
        <taxon>Eukaryota</taxon>
        <taxon>Fungi</taxon>
        <taxon>Dikarya</taxon>
        <taxon>Ascomycota</taxon>
        <taxon>Pezizomycotina</taxon>
        <taxon>Dothideomycetes</taxon>
        <taxon>Dothideomycetidae</taxon>
        <taxon>Dothideales</taxon>
        <taxon>Zalariaceae</taxon>
        <taxon>Zalaria</taxon>
    </lineage>
</organism>
<keyword evidence="2" id="KW-1185">Reference proteome</keyword>
<dbReference type="EMBL" id="JAMKPW020000033">
    <property type="protein sequence ID" value="KAK8202282.1"/>
    <property type="molecule type" value="Genomic_DNA"/>
</dbReference>
<protein>
    <submittedName>
        <fullName evidence="1">Uncharacterized protein</fullName>
    </submittedName>
</protein>
<accession>A0ACC3S9J8</accession>
<sequence>MFCRELPGAEDVLVILKTGSTELQDKLPVHISTTLRCYPHYVIFSDYQETYLGETILDALESVDPNVKATHPDFELYRRLQEGGRAALKPSERSGPVSRDQGASGKPSNPGWKLDKWKFMPMVNRTFHDYPDKKWYLFAETDTYILWQTLLNYLAVLDYTRPYYIGAQTWIGDIVFAHGGTGYLVSRPALENVVNLFASHKKEWEDYTAGHWAGDCVLGKALADSGAPLMFGWPMFQGDDIGKMYYDRTYNEHRLWCTATISYHHLSPYVVKELWDFEQEWIAGTGEDTTKHLLHKDMFAQYVLPRISKSKIDWDNHSDNDEGPATSLEECGAICEAAEACVQYALSTELRCLTTSRPNLGEMSRGVESGWIFERMRKYYDSAEECHGETWIT</sequence>
<reference evidence="1" key="1">
    <citation type="submission" date="2024-02" db="EMBL/GenBank/DDBJ databases">
        <title>Metagenome Assembled Genome of Zalaria obscura JY119.</title>
        <authorList>
            <person name="Vighnesh L."/>
            <person name="Jagadeeshwari U."/>
            <person name="Venkata Ramana C."/>
            <person name="Sasikala C."/>
        </authorList>
    </citation>
    <scope>NUCLEOTIDE SEQUENCE</scope>
    <source>
        <strain evidence="1">JY119</strain>
    </source>
</reference>
<gene>
    <name evidence="1" type="ORF">M8818_005811</name>
</gene>